<dbReference type="Pfam" id="PF07690">
    <property type="entry name" value="MFS_1"/>
    <property type="match status" value="1"/>
</dbReference>
<dbReference type="RefSeq" id="WP_232716468.1">
    <property type="nucleotide sequence ID" value="NZ_FMWG01000007.1"/>
</dbReference>
<dbReference type="PANTHER" id="PTHR23514">
    <property type="entry name" value="BYPASS OF STOP CODON PROTEIN 6"/>
    <property type="match status" value="1"/>
</dbReference>
<organism evidence="7 8">
    <name type="scientific">Epibacterium ulvae</name>
    <dbReference type="NCBI Taxonomy" id="1156985"/>
    <lineage>
        <taxon>Bacteria</taxon>
        <taxon>Pseudomonadati</taxon>
        <taxon>Pseudomonadota</taxon>
        <taxon>Alphaproteobacteria</taxon>
        <taxon>Rhodobacterales</taxon>
        <taxon>Roseobacteraceae</taxon>
        <taxon>Epibacterium</taxon>
    </lineage>
</organism>
<keyword evidence="2 5" id="KW-0812">Transmembrane</keyword>
<feature type="transmembrane region" description="Helical" evidence="5">
    <location>
        <begin position="198"/>
        <end position="216"/>
    </location>
</feature>
<dbReference type="AlphaFoldDB" id="A0A1G5R1I6"/>
<feature type="transmembrane region" description="Helical" evidence="5">
    <location>
        <begin position="70"/>
        <end position="89"/>
    </location>
</feature>
<proteinExistence type="predicted"/>
<dbReference type="InterPro" id="IPR036259">
    <property type="entry name" value="MFS_trans_sf"/>
</dbReference>
<dbReference type="GO" id="GO:0016020">
    <property type="term" value="C:membrane"/>
    <property type="evidence" value="ECO:0007669"/>
    <property type="project" value="UniProtKB-SubCell"/>
</dbReference>
<dbReference type="InterPro" id="IPR011701">
    <property type="entry name" value="MFS"/>
</dbReference>
<feature type="transmembrane region" description="Helical" evidence="5">
    <location>
        <begin position="158"/>
        <end position="178"/>
    </location>
</feature>
<evidence type="ECO:0000256" key="5">
    <source>
        <dbReference type="SAM" id="Phobius"/>
    </source>
</evidence>
<feature type="domain" description="Major facilitator superfamily (MFS) profile" evidence="6">
    <location>
        <begin position="202"/>
        <end position="389"/>
    </location>
</feature>
<feature type="transmembrane region" description="Helical" evidence="5">
    <location>
        <begin position="293"/>
        <end position="315"/>
    </location>
</feature>
<feature type="transmembrane region" description="Helical" evidence="5">
    <location>
        <begin position="95"/>
        <end position="115"/>
    </location>
</feature>
<name>A0A1G5R1I6_9RHOB</name>
<evidence type="ECO:0000256" key="1">
    <source>
        <dbReference type="ARBA" id="ARBA00004141"/>
    </source>
</evidence>
<keyword evidence="8" id="KW-1185">Reference proteome</keyword>
<dbReference type="InterPro" id="IPR051788">
    <property type="entry name" value="MFS_Transporter"/>
</dbReference>
<evidence type="ECO:0000313" key="7">
    <source>
        <dbReference type="EMBL" id="SCZ67806.1"/>
    </source>
</evidence>
<evidence type="ECO:0000259" key="6">
    <source>
        <dbReference type="PROSITE" id="PS50850"/>
    </source>
</evidence>
<keyword evidence="3 5" id="KW-1133">Transmembrane helix</keyword>
<dbReference type="PANTHER" id="PTHR23514:SF13">
    <property type="entry name" value="INNER MEMBRANE PROTEIN YBJJ"/>
    <property type="match status" value="1"/>
</dbReference>
<dbReference type="EMBL" id="FMWG01000007">
    <property type="protein sequence ID" value="SCZ67806.1"/>
    <property type="molecule type" value="Genomic_DNA"/>
</dbReference>
<dbReference type="STRING" id="1156985.SAMN04488118_107123"/>
<protein>
    <submittedName>
        <fullName evidence="7">Major Facilitator Superfamily protein</fullName>
    </submittedName>
</protein>
<accession>A0A1G5R1I6</accession>
<keyword evidence="4 5" id="KW-0472">Membrane</keyword>
<evidence type="ECO:0000256" key="2">
    <source>
        <dbReference type="ARBA" id="ARBA00022692"/>
    </source>
</evidence>
<reference evidence="7 8" key="1">
    <citation type="submission" date="2016-10" db="EMBL/GenBank/DDBJ databases">
        <authorList>
            <person name="de Groot N.N."/>
        </authorList>
    </citation>
    <scope>NUCLEOTIDE SEQUENCE [LARGE SCALE GENOMIC DNA]</scope>
    <source>
        <strain evidence="7 8">U95</strain>
    </source>
</reference>
<dbReference type="Proteomes" id="UP000198767">
    <property type="component" value="Unassembled WGS sequence"/>
</dbReference>
<sequence>MSIRDDIIASRIPARAFIAMGMFWGVFGAYVPWIKAQAGLNDADFGLALLFGAAGAVGAMWIAPKVDRGLGAYAMVGGAVAMVAAFILPGLANSWAFFALAMLLAMGTSGLLDVIMNARLSGIEVEAGRSLMNLNHALYSFSYGVAAIGAGLMREAGIPPIVCFALIGLGTLIVTPGLRHEDKISNSDEAGTRHGFGLSKPLLICAGLVTLIGFMAEQATEGWSALHLERSLGVGAAEGAMGPAILGFTMGIGRLTGQVLTRFVSEGRALQGAGALAALGAVLAAWAPTPALVYMGFAVIGFGVSITAPMTLVWIAKTLPAGQRSLAISRVVLVGYTGFFIGPPLMGFLAQAFGLPMAFTILGALLALIAIVLVPALRFFARGGQPVQT</sequence>
<dbReference type="GO" id="GO:0022857">
    <property type="term" value="F:transmembrane transporter activity"/>
    <property type="evidence" value="ECO:0007669"/>
    <property type="project" value="InterPro"/>
</dbReference>
<dbReference type="SUPFAM" id="SSF103473">
    <property type="entry name" value="MFS general substrate transporter"/>
    <property type="match status" value="1"/>
</dbReference>
<feature type="transmembrane region" description="Helical" evidence="5">
    <location>
        <begin position="327"/>
        <end position="346"/>
    </location>
</feature>
<feature type="transmembrane region" description="Helical" evidence="5">
    <location>
        <begin position="358"/>
        <end position="381"/>
    </location>
</feature>
<feature type="transmembrane region" description="Helical" evidence="5">
    <location>
        <begin position="236"/>
        <end position="257"/>
    </location>
</feature>
<evidence type="ECO:0000313" key="8">
    <source>
        <dbReference type="Proteomes" id="UP000198767"/>
    </source>
</evidence>
<feature type="transmembrane region" description="Helical" evidence="5">
    <location>
        <begin position="136"/>
        <end position="152"/>
    </location>
</feature>
<feature type="transmembrane region" description="Helical" evidence="5">
    <location>
        <begin position="12"/>
        <end position="33"/>
    </location>
</feature>
<dbReference type="PROSITE" id="PS50850">
    <property type="entry name" value="MFS"/>
    <property type="match status" value="1"/>
</dbReference>
<dbReference type="InterPro" id="IPR020846">
    <property type="entry name" value="MFS_dom"/>
</dbReference>
<evidence type="ECO:0000256" key="4">
    <source>
        <dbReference type="ARBA" id="ARBA00023136"/>
    </source>
</evidence>
<feature type="transmembrane region" description="Helical" evidence="5">
    <location>
        <begin position="45"/>
        <end position="63"/>
    </location>
</feature>
<dbReference type="Gene3D" id="1.20.1250.20">
    <property type="entry name" value="MFS general substrate transporter like domains"/>
    <property type="match status" value="2"/>
</dbReference>
<comment type="subcellular location">
    <subcellularLocation>
        <location evidence="1">Membrane</location>
        <topology evidence="1">Multi-pass membrane protein</topology>
    </subcellularLocation>
</comment>
<evidence type="ECO:0000256" key="3">
    <source>
        <dbReference type="ARBA" id="ARBA00022989"/>
    </source>
</evidence>
<feature type="transmembrane region" description="Helical" evidence="5">
    <location>
        <begin position="269"/>
        <end position="287"/>
    </location>
</feature>
<gene>
    <name evidence="7" type="ORF">SAMN04488118_107123</name>
</gene>